<dbReference type="InterPro" id="IPR000209">
    <property type="entry name" value="Peptidase_S8/S53_dom"/>
</dbReference>
<feature type="domain" description="Peptidase S8/S53" evidence="5">
    <location>
        <begin position="278"/>
        <end position="609"/>
    </location>
</feature>
<gene>
    <name evidence="6" type="ORF">DXF87_03090</name>
</gene>
<sequence length="837" mass="93994">MANDRMHLNVRQFVTSERFRSRNTARSTQIAPRDRQAHGEGLRLQYQGILDQYDGIVANRETPLTDDIGIYIEVIGQESIKLPLEKLDNTDFKLCLLKTEGHREVATLFIPEARRGAFLRKVNQYLNPDKDRYKESEDTYYPANHTLIASIAEVRFARIRSFWTDEPSLFPDDPERQVWWELWLKKEQNSDPLLIGRQLAERLNAELGSSSLNFFKSVVLLIKCSLNQLERAPELIANLEELRRAKDTPFPIVYSSPFDQAQWVDDISQRFEPNSDANCAVTILDTGINYHHRLLEHVTSGSYSECWHPDWPHYSIPGGIDVQHGSMQAGLVAFGNLLDISQSSSPVHTPFVIESGRIIPPTGVNPPELYGDITVSTAYKHETERPEYNRVFSLAITSPESSVSGMPSSWSAEIDRFTCGVDEDISRLFVISAGNNRDVRHDSDYWDQVALSPIEDPAQSWNALTVGAYTELSTIDDPAFDGWTAFAMPGDVSPSSRSSVNWTWRKQAPHKPDVVAEGGNHVISPGRTAVDTCSDVSLLTTSGKTAGPAFESHGDTSSACALITRDAALLRTQYPELWPETVRGLIVHSAEWTPRMMMRFGQLCSQHSPSVAKDCLLRTVGHGVPDINRARYSADNALTLIAESELQPFIKEDGAAASADPKNNVMNLHQLPWPVAALQLLPPETPVKMRVTLSYFIEPNPGRRGYRSRYSYQSHGLRFTTIRPGQTLANFRSMVNGLALTDDYTGPEGDNEGWFLGTQLRTRGSVHSDRWNGSVAELLDMHTIAVFPVSGWWKYRSGEERWRNTVKYSLLISIEVPDETVNIYTEIENIVDISVSV</sequence>
<dbReference type="PANTHER" id="PTHR43806">
    <property type="entry name" value="PEPTIDASE S8"/>
    <property type="match status" value="1"/>
</dbReference>
<dbReference type="CDD" id="cd04847">
    <property type="entry name" value="Peptidases_S8_Subtilisin_like_2"/>
    <property type="match status" value="1"/>
</dbReference>
<evidence type="ECO:0000256" key="4">
    <source>
        <dbReference type="ARBA" id="ARBA00022825"/>
    </source>
</evidence>
<dbReference type="Pfam" id="PF00082">
    <property type="entry name" value="Peptidase_S8"/>
    <property type="match status" value="1"/>
</dbReference>
<dbReference type="InterPro" id="IPR050131">
    <property type="entry name" value="Peptidase_S8_subtilisin-like"/>
</dbReference>
<evidence type="ECO:0000313" key="6">
    <source>
        <dbReference type="EMBL" id="RDT61488.1"/>
    </source>
</evidence>
<dbReference type="GO" id="GO:0006508">
    <property type="term" value="P:proteolysis"/>
    <property type="evidence" value="ECO:0007669"/>
    <property type="project" value="UniProtKB-KW"/>
</dbReference>
<keyword evidence="2" id="KW-0645">Protease</keyword>
<dbReference type="InterPro" id="IPR023827">
    <property type="entry name" value="Peptidase_S8_Asp-AS"/>
</dbReference>
<evidence type="ECO:0000256" key="2">
    <source>
        <dbReference type="ARBA" id="ARBA00022670"/>
    </source>
</evidence>
<dbReference type="Gene3D" id="3.40.50.200">
    <property type="entry name" value="Peptidase S8/S53 domain"/>
    <property type="match status" value="1"/>
</dbReference>
<keyword evidence="4" id="KW-0720">Serine protease</keyword>
<dbReference type="InterPro" id="IPR034074">
    <property type="entry name" value="Y4bN_pept_dom"/>
</dbReference>
<proteinExistence type="inferred from homology"/>
<dbReference type="AlphaFoldDB" id="A0ABD7H0V0"/>
<dbReference type="InterPro" id="IPR036852">
    <property type="entry name" value="Peptidase_S8/S53_dom_sf"/>
</dbReference>
<keyword evidence="3" id="KW-0378">Hydrolase</keyword>
<dbReference type="PANTHER" id="PTHR43806:SF11">
    <property type="entry name" value="CEREVISIN-RELATED"/>
    <property type="match status" value="1"/>
</dbReference>
<dbReference type="PROSITE" id="PS00136">
    <property type="entry name" value="SUBTILASE_ASP"/>
    <property type="match status" value="1"/>
</dbReference>
<name>A0ABD7H0V0_9ENTR</name>
<dbReference type="GO" id="GO:0008236">
    <property type="term" value="F:serine-type peptidase activity"/>
    <property type="evidence" value="ECO:0007669"/>
    <property type="project" value="UniProtKB-KW"/>
</dbReference>
<accession>A0ABD7H0V0</accession>
<reference evidence="6 7" key="1">
    <citation type="submission" date="2018-07" db="EMBL/GenBank/DDBJ databases">
        <title>The use of a cohorting ward and systematic surveillance cultures for the control of a Klebsiella pneumoniae carbapenemase (KPC)-producing Enterobacteriaceae outbreak.</title>
        <authorList>
            <person name="Doi Y."/>
        </authorList>
    </citation>
    <scope>NUCLEOTIDE SEQUENCE [LARGE SCALE GENOMIC DNA]</scope>
    <source>
        <strain evidence="6 7">1-RC-17-04017</strain>
    </source>
</reference>
<evidence type="ECO:0000313" key="7">
    <source>
        <dbReference type="Proteomes" id="UP000255291"/>
    </source>
</evidence>
<evidence type="ECO:0000259" key="5">
    <source>
        <dbReference type="Pfam" id="PF00082"/>
    </source>
</evidence>
<protein>
    <submittedName>
        <fullName evidence="6">Subtilase</fullName>
    </submittedName>
</protein>
<dbReference type="SUPFAM" id="SSF52743">
    <property type="entry name" value="Subtilisin-like"/>
    <property type="match status" value="1"/>
</dbReference>
<organism evidence="6 7">
    <name type="scientific">Enterobacter roggenkampii</name>
    <dbReference type="NCBI Taxonomy" id="1812935"/>
    <lineage>
        <taxon>Bacteria</taxon>
        <taxon>Pseudomonadati</taxon>
        <taxon>Pseudomonadota</taxon>
        <taxon>Gammaproteobacteria</taxon>
        <taxon>Enterobacterales</taxon>
        <taxon>Enterobacteriaceae</taxon>
        <taxon>Enterobacter</taxon>
        <taxon>Enterobacter cloacae complex</taxon>
    </lineage>
</organism>
<comment type="similarity">
    <text evidence="1">Belongs to the peptidase S8 family.</text>
</comment>
<evidence type="ECO:0000256" key="1">
    <source>
        <dbReference type="ARBA" id="ARBA00011073"/>
    </source>
</evidence>
<dbReference type="Proteomes" id="UP000255291">
    <property type="component" value="Unassembled WGS sequence"/>
</dbReference>
<dbReference type="EMBL" id="QRBW01000004">
    <property type="protein sequence ID" value="RDT61488.1"/>
    <property type="molecule type" value="Genomic_DNA"/>
</dbReference>
<evidence type="ECO:0000256" key="3">
    <source>
        <dbReference type="ARBA" id="ARBA00022801"/>
    </source>
</evidence>
<comment type="caution">
    <text evidence="6">The sequence shown here is derived from an EMBL/GenBank/DDBJ whole genome shotgun (WGS) entry which is preliminary data.</text>
</comment>